<keyword evidence="1" id="KW-0433">Leucine-rich repeat</keyword>
<keyword evidence="3" id="KW-0611">Plant defense</keyword>
<dbReference type="Gene3D" id="3.40.50.300">
    <property type="entry name" value="P-loop containing nucleotide triphosphate hydrolases"/>
    <property type="match status" value="1"/>
</dbReference>
<dbReference type="InterPro" id="IPR027417">
    <property type="entry name" value="P-loop_NTPase"/>
</dbReference>
<dbReference type="GO" id="GO:0043531">
    <property type="term" value="F:ADP binding"/>
    <property type="evidence" value="ECO:0007669"/>
    <property type="project" value="InterPro"/>
</dbReference>
<dbReference type="PANTHER" id="PTHR11017:SF385">
    <property type="entry name" value="DISEASE RESISTANCE PROTEIN (TIR-NBS-LRR CLASS)-RELATED"/>
    <property type="match status" value="1"/>
</dbReference>
<dbReference type="HOGENOM" id="CLU_001561_0_2_1"/>
<dbReference type="Pfam" id="PF23598">
    <property type="entry name" value="LRR_14"/>
    <property type="match status" value="2"/>
</dbReference>
<dbReference type="Gene3D" id="3.40.50.10140">
    <property type="entry name" value="Toll/interleukin-1 receptor homology (TIR) domain"/>
    <property type="match status" value="2"/>
</dbReference>
<dbReference type="Pfam" id="PF23282">
    <property type="entry name" value="WHD_ROQ1"/>
    <property type="match status" value="1"/>
</dbReference>
<dbReference type="Pfam" id="PF00931">
    <property type="entry name" value="NB-ARC"/>
    <property type="match status" value="1"/>
</dbReference>
<dbReference type="OMA" id="CIEISIV"/>
<dbReference type="OrthoDB" id="2018313at2759"/>
<sequence>MAVFLNFCDEDTGKSFVAHLNNALTESGISTFFFSQRGQGEEEMERAIRECEVLIAVFSTNYASSSLCLNQLSYLMSLPATSMKSILPVFYDVEPFHVRRQEGPFKGALEFHKKKNGSDEEIILNWRNAFQQVADLFCWDMQNHSYASFSFPLDQLSYFLNLPPKWGRRSIFPVFFYVEPSRFCRQQRPFSGAFEFHKKKTEIGEETVQNWRNALKEVGGLCGWDMKNCRNEANLVQELVEHASAKLENTTSWHVADHPIGLDSRVDDVMTLLDVDAADVRMIGIHGMGGIGKTTLAKAVFNKIYASFDAKCFLSDIREVSRTCGGLVTLQKHLLKELFSDEGRNIYDVDRGINVIKKRIGSKKVLVVFDDIDDEIQLEKLAGNHHWYCQGSRIIITTRDEHVLNVHKRVENNHIYKLEGLADTQSLELFSWCAFQRNQPMQEYVQLSRDVVSTAGGLPLALEVLGYYLCDKTIEEWKDAITKLKRIPEDKVLLKLKISFDDLSEETKQIFLDIACFFIGQDKDYTIYIWKGSGFPALNSIRKLLQRALIKITNENCLWMHDQLRDVGRRIVELENLGDPGRCSRLWSREDVIDVLKNHKGTREVRGLMLKGNEREENWETEAFKPMTNLKLLNISDVSLKGSFKSLSSELVWLKWLRCPLKYVPDDFSYEKLAVLDLSDSEAVWNLLNNNIKQIFPKLKVLILRGCHNLERIPNCSLYPNLETLNLEQCCNLVEIPNSIGLLRNLVYLNLCECSSLKEVPDSLGSLENLKELDVGQCEELSRFPTSIGRMRSLRYLYMKNTALATLPDDFGRLSKLEELTMNWCKQLKELPESFGNLTSLRALNISNSTSLTRLPSTFSSLCSLEKLNAEDCNLQGMIPDDFEKLSSLRILNLTRNKVQGLPSSMRCLSHLEELYINGCEQLVAIPELPTSLKHLDASGCKSLQMITKLSHLYHLETLCIYDCEQLVAIPELPHSLKEFKARGCSSLQTMPKLFHLSKLKELDVNDCKKLSAIEDIPTNLELLFASNCISLQIIPNLFHLSQLKHLDLTNCEKVIEIQGLNGLKSLRELFLSGCSPHTLRGQSLAKETFTSLDKLSIPGSKVPDWFMFQTPSFTVPRLSDVGLHIREVLLCFSYSTYDTSPGSPRSMVSIKREDRGIRIEEQVDIQYFPLSHQNQVFFRRLRHGHMPRLWFKWFKDENQIELLTKFMVCLKGAMHLVYKPADTDESIQERLANFFNPLLSE</sequence>
<dbReference type="InterPro" id="IPR035897">
    <property type="entry name" value="Toll_tir_struct_dom_sf"/>
</dbReference>
<dbReference type="SUPFAM" id="SSF52058">
    <property type="entry name" value="L domain-like"/>
    <property type="match status" value="2"/>
</dbReference>
<dbReference type="InterPro" id="IPR000157">
    <property type="entry name" value="TIR_dom"/>
</dbReference>
<dbReference type="KEGG" id="atr:18424646"/>
<evidence type="ECO:0000313" key="6">
    <source>
        <dbReference type="Proteomes" id="UP000017836"/>
    </source>
</evidence>
<dbReference type="SUPFAM" id="SSF46785">
    <property type="entry name" value="Winged helix' DNA-binding domain"/>
    <property type="match status" value="1"/>
</dbReference>
<dbReference type="STRING" id="13333.W1NN18"/>
<dbReference type="PANTHER" id="PTHR11017">
    <property type="entry name" value="LEUCINE-RICH REPEAT-CONTAINING PROTEIN"/>
    <property type="match status" value="1"/>
</dbReference>
<dbReference type="Pfam" id="PF01582">
    <property type="entry name" value="TIR"/>
    <property type="match status" value="1"/>
</dbReference>
<dbReference type="AlphaFoldDB" id="W1NN18"/>
<dbReference type="Gene3D" id="3.80.10.10">
    <property type="entry name" value="Ribonuclease Inhibitor"/>
    <property type="match status" value="3"/>
</dbReference>
<dbReference type="SMART" id="SM00255">
    <property type="entry name" value="TIR"/>
    <property type="match status" value="1"/>
</dbReference>
<dbReference type="PROSITE" id="PS50104">
    <property type="entry name" value="TIR"/>
    <property type="match status" value="1"/>
</dbReference>
<organism evidence="5 6">
    <name type="scientific">Amborella trichopoda</name>
    <dbReference type="NCBI Taxonomy" id="13333"/>
    <lineage>
        <taxon>Eukaryota</taxon>
        <taxon>Viridiplantae</taxon>
        <taxon>Streptophyta</taxon>
        <taxon>Embryophyta</taxon>
        <taxon>Tracheophyta</taxon>
        <taxon>Spermatophyta</taxon>
        <taxon>Magnoliopsida</taxon>
        <taxon>Amborellales</taxon>
        <taxon>Amborellaceae</taxon>
        <taxon>Amborella</taxon>
    </lineage>
</organism>
<protein>
    <recommendedName>
        <fullName evidence="4">TIR domain-containing protein</fullName>
    </recommendedName>
</protein>
<evidence type="ECO:0000256" key="3">
    <source>
        <dbReference type="ARBA" id="ARBA00022821"/>
    </source>
</evidence>
<dbReference type="InterPro" id="IPR055414">
    <property type="entry name" value="LRR_R13L4/SHOC2-like"/>
</dbReference>
<keyword evidence="2" id="KW-0677">Repeat</keyword>
<dbReference type="InterPro" id="IPR003591">
    <property type="entry name" value="Leu-rich_rpt_typical-subtyp"/>
</dbReference>
<dbReference type="Proteomes" id="UP000017836">
    <property type="component" value="Unassembled WGS sequence"/>
</dbReference>
<dbReference type="InterPro" id="IPR042197">
    <property type="entry name" value="Apaf_helical"/>
</dbReference>
<evidence type="ECO:0000313" key="5">
    <source>
        <dbReference type="EMBL" id="ERM96709.1"/>
    </source>
</evidence>
<dbReference type="eggNOG" id="ENOG502QQJE">
    <property type="taxonomic scope" value="Eukaryota"/>
</dbReference>
<dbReference type="Gene3D" id="1.10.8.430">
    <property type="entry name" value="Helical domain of apoptotic protease-activating factors"/>
    <property type="match status" value="1"/>
</dbReference>
<dbReference type="SUPFAM" id="SSF52200">
    <property type="entry name" value="Toll/Interleukin receptor TIR domain"/>
    <property type="match status" value="1"/>
</dbReference>
<dbReference type="GO" id="GO:0051707">
    <property type="term" value="P:response to other organism"/>
    <property type="evidence" value="ECO:0007669"/>
    <property type="project" value="UniProtKB-ARBA"/>
</dbReference>
<dbReference type="InterPro" id="IPR058192">
    <property type="entry name" value="WHD_ROQ1-like"/>
</dbReference>
<gene>
    <name evidence="5" type="ORF">AMTR_s00001p00273020</name>
</gene>
<evidence type="ECO:0000256" key="2">
    <source>
        <dbReference type="ARBA" id="ARBA00022737"/>
    </source>
</evidence>
<dbReference type="InterPro" id="IPR032675">
    <property type="entry name" value="LRR_dom_sf"/>
</dbReference>
<dbReference type="GO" id="GO:0006952">
    <property type="term" value="P:defense response"/>
    <property type="evidence" value="ECO:0007669"/>
    <property type="project" value="UniProtKB-KW"/>
</dbReference>
<evidence type="ECO:0000256" key="1">
    <source>
        <dbReference type="ARBA" id="ARBA00022614"/>
    </source>
</evidence>
<dbReference type="GO" id="GO:0007165">
    <property type="term" value="P:signal transduction"/>
    <property type="evidence" value="ECO:0007669"/>
    <property type="project" value="InterPro"/>
</dbReference>
<reference evidence="6" key="1">
    <citation type="journal article" date="2013" name="Science">
        <title>The Amborella genome and the evolution of flowering plants.</title>
        <authorList>
            <consortium name="Amborella Genome Project"/>
        </authorList>
    </citation>
    <scope>NUCLEOTIDE SEQUENCE [LARGE SCALE GENOMIC DNA]</scope>
</reference>
<dbReference type="InterPro" id="IPR036390">
    <property type="entry name" value="WH_DNA-bd_sf"/>
</dbReference>
<proteinExistence type="predicted"/>
<keyword evidence="6" id="KW-1185">Reference proteome</keyword>
<evidence type="ECO:0000259" key="4">
    <source>
        <dbReference type="PROSITE" id="PS50104"/>
    </source>
</evidence>
<dbReference type="SUPFAM" id="SSF52540">
    <property type="entry name" value="P-loop containing nucleoside triphosphate hydrolases"/>
    <property type="match status" value="1"/>
</dbReference>
<name>W1NN18_AMBTC</name>
<dbReference type="PRINTS" id="PR00364">
    <property type="entry name" value="DISEASERSIST"/>
</dbReference>
<accession>W1NN18</accession>
<feature type="domain" description="TIR" evidence="4">
    <location>
        <begin position="1"/>
        <end position="133"/>
    </location>
</feature>
<dbReference type="SMART" id="SM00369">
    <property type="entry name" value="LRR_TYP"/>
    <property type="match status" value="3"/>
</dbReference>
<dbReference type="InterPro" id="IPR044974">
    <property type="entry name" value="Disease_R_plants"/>
</dbReference>
<dbReference type="Gramene" id="ERM96709">
    <property type="protein sequence ID" value="ERM96709"/>
    <property type="gene ID" value="AMTR_s00001p00273020"/>
</dbReference>
<dbReference type="InterPro" id="IPR002182">
    <property type="entry name" value="NB-ARC"/>
</dbReference>
<dbReference type="EMBL" id="KI397142">
    <property type="protein sequence ID" value="ERM96709.1"/>
    <property type="molecule type" value="Genomic_DNA"/>
</dbReference>